<proteinExistence type="predicted"/>
<comment type="caution">
    <text evidence="1">The sequence shown here is derived from an EMBL/GenBank/DDBJ whole genome shotgun (WGS) entry which is preliminary data.</text>
</comment>
<evidence type="ECO:0000313" key="2">
    <source>
        <dbReference type="Proteomes" id="UP001434883"/>
    </source>
</evidence>
<organism evidence="1 2">
    <name type="scientific">Xenoophorus captivus</name>
    <dbReference type="NCBI Taxonomy" id="1517983"/>
    <lineage>
        <taxon>Eukaryota</taxon>
        <taxon>Metazoa</taxon>
        <taxon>Chordata</taxon>
        <taxon>Craniata</taxon>
        <taxon>Vertebrata</taxon>
        <taxon>Euteleostomi</taxon>
        <taxon>Actinopterygii</taxon>
        <taxon>Neopterygii</taxon>
        <taxon>Teleostei</taxon>
        <taxon>Neoteleostei</taxon>
        <taxon>Acanthomorphata</taxon>
        <taxon>Ovalentaria</taxon>
        <taxon>Atherinomorphae</taxon>
        <taxon>Cyprinodontiformes</taxon>
        <taxon>Goodeidae</taxon>
        <taxon>Xenoophorus</taxon>
    </lineage>
</organism>
<reference evidence="1 2" key="1">
    <citation type="submission" date="2021-06" db="EMBL/GenBank/DDBJ databases">
        <authorList>
            <person name="Palmer J.M."/>
        </authorList>
    </citation>
    <scope>NUCLEOTIDE SEQUENCE [LARGE SCALE GENOMIC DNA]</scope>
    <source>
        <strain evidence="1 2">XC_2019</strain>
        <tissue evidence="1">Muscle</tissue>
    </source>
</reference>
<name>A0ABV0RT59_9TELE</name>
<dbReference type="EMBL" id="JAHRIN010054850">
    <property type="protein sequence ID" value="MEQ2210852.1"/>
    <property type="molecule type" value="Genomic_DNA"/>
</dbReference>
<accession>A0ABV0RT59</accession>
<sequence length="162" mass="17942">MRQSSPREQNHKTSLAYLYSFEPTESDLSCAFVPVMGFGHEALTVKTKNLSGCNNQGRLLQSVQGFWDPLPQKTGGSFIFLSCPGCAATVLDLNKLQIILLTFSLGIFSHSYVFMSFSCLYEAKISSLIFGDNFPGLATFLQCNETLPSTVQASEVFYLKHM</sequence>
<dbReference type="Proteomes" id="UP001434883">
    <property type="component" value="Unassembled WGS sequence"/>
</dbReference>
<protein>
    <submittedName>
        <fullName evidence="1">Uncharacterized protein</fullName>
    </submittedName>
</protein>
<evidence type="ECO:0000313" key="1">
    <source>
        <dbReference type="EMBL" id="MEQ2210852.1"/>
    </source>
</evidence>
<keyword evidence="2" id="KW-1185">Reference proteome</keyword>
<gene>
    <name evidence="1" type="ORF">XENOCAPTIV_020544</name>
</gene>